<organism evidence="12 13">
    <name type="scientific">Ramlibacter ginsenosidimutans</name>
    <dbReference type="NCBI Taxonomy" id="502333"/>
    <lineage>
        <taxon>Bacteria</taxon>
        <taxon>Pseudomonadati</taxon>
        <taxon>Pseudomonadota</taxon>
        <taxon>Betaproteobacteria</taxon>
        <taxon>Burkholderiales</taxon>
        <taxon>Comamonadaceae</taxon>
        <taxon>Ramlibacter</taxon>
    </lineage>
</organism>
<dbReference type="GO" id="GO:0015098">
    <property type="term" value="F:molybdate ion transmembrane transporter activity"/>
    <property type="evidence" value="ECO:0007669"/>
    <property type="project" value="InterPro"/>
</dbReference>
<dbReference type="PANTHER" id="PTHR43514">
    <property type="entry name" value="ABC TRANSPORTER I FAMILY MEMBER 10"/>
    <property type="match status" value="1"/>
</dbReference>
<evidence type="ECO:0000313" key="12">
    <source>
        <dbReference type="EMBL" id="MBK6006748.1"/>
    </source>
</evidence>
<evidence type="ECO:0000313" key="13">
    <source>
        <dbReference type="Proteomes" id="UP000630528"/>
    </source>
</evidence>
<keyword evidence="8" id="KW-0472">Membrane</keyword>
<dbReference type="PROSITE" id="PS00211">
    <property type="entry name" value="ABC_TRANSPORTER_1"/>
    <property type="match status" value="1"/>
</dbReference>
<dbReference type="GO" id="GO:0016020">
    <property type="term" value="C:membrane"/>
    <property type="evidence" value="ECO:0007669"/>
    <property type="project" value="InterPro"/>
</dbReference>
<dbReference type="InterPro" id="IPR004606">
    <property type="entry name" value="Mop_domain"/>
</dbReference>
<evidence type="ECO:0000259" key="11">
    <source>
        <dbReference type="PROSITE" id="PS51866"/>
    </source>
</evidence>
<dbReference type="Pfam" id="PF00005">
    <property type="entry name" value="ABC_tran"/>
    <property type="match status" value="1"/>
</dbReference>
<feature type="domain" description="Mop" evidence="11">
    <location>
        <begin position="292"/>
        <end position="357"/>
    </location>
</feature>
<dbReference type="GO" id="GO:0016887">
    <property type="term" value="F:ATP hydrolysis activity"/>
    <property type="evidence" value="ECO:0007669"/>
    <property type="project" value="InterPro"/>
</dbReference>
<dbReference type="GO" id="GO:0005524">
    <property type="term" value="F:ATP binding"/>
    <property type="evidence" value="ECO:0007669"/>
    <property type="project" value="UniProtKB-KW"/>
</dbReference>
<comment type="caution">
    <text evidence="12">The sequence shown here is derived from an EMBL/GenBank/DDBJ whole genome shotgun (WGS) entry which is preliminary data.</text>
</comment>
<proteinExistence type="predicted"/>
<evidence type="ECO:0000256" key="2">
    <source>
        <dbReference type="ARBA" id="ARBA00022475"/>
    </source>
</evidence>
<accession>A0A934TSW4</accession>
<keyword evidence="3 9" id="KW-0500">Molybdenum</keyword>
<dbReference type="Proteomes" id="UP000630528">
    <property type="component" value="Unassembled WGS sequence"/>
</dbReference>
<dbReference type="PROSITE" id="PS51866">
    <property type="entry name" value="MOP"/>
    <property type="match status" value="1"/>
</dbReference>
<dbReference type="GO" id="GO:0140359">
    <property type="term" value="F:ABC-type transporter activity"/>
    <property type="evidence" value="ECO:0007669"/>
    <property type="project" value="InterPro"/>
</dbReference>
<dbReference type="PROSITE" id="PS50893">
    <property type="entry name" value="ABC_TRANSPORTER_2"/>
    <property type="match status" value="1"/>
</dbReference>
<evidence type="ECO:0000256" key="8">
    <source>
        <dbReference type="ARBA" id="ARBA00023136"/>
    </source>
</evidence>
<keyword evidence="5" id="KW-0547">Nucleotide-binding</keyword>
<keyword evidence="7" id="KW-1278">Translocase</keyword>
<dbReference type="Gene3D" id="2.40.50.100">
    <property type="match status" value="1"/>
</dbReference>
<dbReference type="SUPFAM" id="SSF50331">
    <property type="entry name" value="MOP-like"/>
    <property type="match status" value="1"/>
</dbReference>
<dbReference type="SMART" id="SM00382">
    <property type="entry name" value="AAA"/>
    <property type="match status" value="1"/>
</dbReference>
<dbReference type="EMBL" id="JAEPWM010000004">
    <property type="protein sequence ID" value="MBK6006748.1"/>
    <property type="molecule type" value="Genomic_DNA"/>
</dbReference>
<dbReference type="InterPro" id="IPR005116">
    <property type="entry name" value="Transp-assoc_OB_typ1"/>
</dbReference>
<dbReference type="Gene3D" id="3.40.50.300">
    <property type="entry name" value="P-loop containing nucleotide triphosphate hydrolases"/>
    <property type="match status" value="1"/>
</dbReference>
<keyword evidence="2" id="KW-1003">Cell membrane</keyword>
<dbReference type="InterPro" id="IPR011868">
    <property type="entry name" value="ModC_ABC_ATP-bd"/>
</dbReference>
<sequence length="357" mass="38369">MTGLAIRVRLPRPDFLLDCDLHLPASGITAVFGPSGSGKTTLLRCVAGLERPAQARVVLQGETWEDSERGLRLPTHRRPLGYVFQEASLFDHLDVAGNLRFAHRRAGRDAAPLQPLLELLGIAGLQGRRPGELSGGERQRVAIARALATGPRVLLLDEPLAALDLARRREILPWLERLRDELRIPMLYVTHAGDEVARMADHLVLLDAGRVRASGPLAETLARIDLPAVPGEEAGALLHGAIGQRDARWQLAEVRFEGGALWIADPGFASGHPVRVHVLARDVSLALVPPQQSSIQNVLPAIVRAIAPGGHPSQALVQLACGPTLLLSRVTTRSVEALELAPGRSVWAQVKSAALVA</sequence>
<dbReference type="AlphaFoldDB" id="A0A934TSW4"/>
<keyword evidence="4" id="KW-0997">Cell inner membrane</keyword>
<dbReference type="SUPFAM" id="SSF52540">
    <property type="entry name" value="P-loop containing nucleoside triphosphate hydrolases"/>
    <property type="match status" value="1"/>
</dbReference>
<evidence type="ECO:0000256" key="9">
    <source>
        <dbReference type="PROSITE-ProRule" id="PRU01213"/>
    </source>
</evidence>
<evidence type="ECO:0000256" key="3">
    <source>
        <dbReference type="ARBA" id="ARBA00022505"/>
    </source>
</evidence>
<dbReference type="RefSeq" id="WP_201170814.1">
    <property type="nucleotide sequence ID" value="NZ_JAEPWM010000004.1"/>
</dbReference>
<protein>
    <submittedName>
        <fullName evidence="12">Molybdenum ABC transporter ATP-binding protein</fullName>
    </submittedName>
</protein>
<reference evidence="12" key="2">
    <citation type="submission" date="2021-01" db="EMBL/GenBank/DDBJ databases">
        <authorList>
            <person name="Kang M."/>
        </authorList>
    </citation>
    <scope>NUCLEOTIDE SEQUENCE</scope>
    <source>
        <strain evidence="12">KACC 17527</strain>
    </source>
</reference>
<dbReference type="InterPro" id="IPR003439">
    <property type="entry name" value="ABC_transporter-like_ATP-bd"/>
</dbReference>
<evidence type="ECO:0000256" key="4">
    <source>
        <dbReference type="ARBA" id="ARBA00022519"/>
    </source>
</evidence>
<evidence type="ECO:0000256" key="7">
    <source>
        <dbReference type="ARBA" id="ARBA00022967"/>
    </source>
</evidence>
<keyword evidence="13" id="KW-1185">Reference proteome</keyword>
<evidence type="ECO:0000259" key="10">
    <source>
        <dbReference type="PROSITE" id="PS50893"/>
    </source>
</evidence>
<dbReference type="Pfam" id="PF03459">
    <property type="entry name" value="TOBE"/>
    <property type="match status" value="1"/>
</dbReference>
<dbReference type="InterPro" id="IPR050334">
    <property type="entry name" value="Molybdenum_import_ModC"/>
</dbReference>
<keyword evidence="1" id="KW-0813">Transport</keyword>
<dbReference type="InterPro" id="IPR017871">
    <property type="entry name" value="ABC_transporter-like_CS"/>
</dbReference>
<keyword evidence="6 12" id="KW-0067">ATP-binding</keyword>
<evidence type="ECO:0000256" key="1">
    <source>
        <dbReference type="ARBA" id="ARBA00022448"/>
    </source>
</evidence>
<dbReference type="NCBIfam" id="TIGR02142">
    <property type="entry name" value="modC_ABC"/>
    <property type="match status" value="1"/>
</dbReference>
<dbReference type="PANTHER" id="PTHR43514:SF10">
    <property type="entry name" value="MOLYBDENUM IMPORT ATP-BINDING PROTEIN MODC 2"/>
    <property type="match status" value="1"/>
</dbReference>
<dbReference type="InterPro" id="IPR008995">
    <property type="entry name" value="Mo/tungstate-bd_C_term_dom"/>
</dbReference>
<gene>
    <name evidence="12" type="primary">modC</name>
    <name evidence="12" type="ORF">JJB11_11665</name>
</gene>
<evidence type="ECO:0000256" key="6">
    <source>
        <dbReference type="ARBA" id="ARBA00022840"/>
    </source>
</evidence>
<dbReference type="InterPro" id="IPR003593">
    <property type="entry name" value="AAA+_ATPase"/>
</dbReference>
<reference evidence="12" key="1">
    <citation type="journal article" date="2012" name="J. Microbiol. Biotechnol.">
        <title>Ramlibacter ginsenosidimutans sp. nov., with ginsenoside-converting activity.</title>
        <authorList>
            <person name="Wang L."/>
            <person name="An D.S."/>
            <person name="Kim S.G."/>
            <person name="Jin F.X."/>
            <person name="Kim S.C."/>
            <person name="Lee S.T."/>
            <person name="Im W.T."/>
        </authorList>
    </citation>
    <scope>NUCLEOTIDE SEQUENCE</scope>
    <source>
        <strain evidence="12">KACC 17527</strain>
    </source>
</reference>
<feature type="domain" description="ABC transporter" evidence="10">
    <location>
        <begin position="1"/>
        <end position="233"/>
    </location>
</feature>
<dbReference type="InterPro" id="IPR027417">
    <property type="entry name" value="P-loop_NTPase"/>
</dbReference>
<name>A0A934TSW4_9BURK</name>
<evidence type="ECO:0000256" key="5">
    <source>
        <dbReference type="ARBA" id="ARBA00022741"/>
    </source>
</evidence>